<reference evidence="1 2" key="1">
    <citation type="journal article" date="2022" name="Nat. Ecol. Evol.">
        <title>A masculinizing supergene underlies an exaggerated male reproductive morph in a spider.</title>
        <authorList>
            <person name="Hendrickx F."/>
            <person name="De Corte Z."/>
            <person name="Sonet G."/>
            <person name="Van Belleghem S.M."/>
            <person name="Kostlbacher S."/>
            <person name="Vangestel C."/>
        </authorList>
    </citation>
    <scope>NUCLEOTIDE SEQUENCE [LARGE SCALE GENOMIC DNA]</scope>
    <source>
        <strain evidence="1">W744_W776</strain>
    </source>
</reference>
<evidence type="ECO:0000313" key="2">
    <source>
        <dbReference type="Proteomes" id="UP000827092"/>
    </source>
</evidence>
<name>A0AAV6TXA3_9ARAC</name>
<sequence>MEGLSPNDLIRFIFTANELDRPISTFLLRVDDMIVEVLLSCNTRDLQSKDTITLDEGFFINVIKIIRPIGAGRNRRVVNPEVDRFKKGRSRVAHPKRRSCNLLKRRAMLLHRNTGIPEGPCRLEEVAIFERFLQVQIIVICSAEMQKVVYKGPGEKPENNLWLHDNHFDLINSPKGFYGSDCYCEHCNSPYKRVEAHMCEELCYICRKADCKNRLSFSMCSMQLQVSI</sequence>
<dbReference type="EMBL" id="JAFNEN010000862">
    <property type="protein sequence ID" value="KAG8176635.1"/>
    <property type="molecule type" value="Genomic_DNA"/>
</dbReference>
<accession>A0AAV6TXA3</accession>
<dbReference type="AlphaFoldDB" id="A0AAV6TXA3"/>
<protein>
    <submittedName>
        <fullName evidence="1">Uncharacterized protein</fullName>
    </submittedName>
</protein>
<keyword evidence="2" id="KW-1185">Reference proteome</keyword>
<proteinExistence type="predicted"/>
<organism evidence="1 2">
    <name type="scientific">Oedothorax gibbosus</name>
    <dbReference type="NCBI Taxonomy" id="931172"/>
    <lineage>
        <taxon>Eukaryota</taxon>
        <taxon>Metazoa</taxon>
        <taxon>Ecdysozoa</taxon>
        <taxon>Arthropoda</taxon>
        <taxon>Chelicerata</taxon>
        <taxon>Arachnida</taxon>
        <taxon>Araneae</taxon>
        <taxon>Araneomorphae</taxon>
        <taxon>Entelegynae</taxon>
        <taxon>Araneoidea</taxon>
        <taxon>Linyphiidae</taxon>
        <taxon>Erigoninae</taxon>
        <taxon>Oedothorax</taxon>
    </lineage>
</organism>
<evidence type="ECO:0000313" key="1">
    <source>
        <dbReference type="EMBL" id="KAG8176635.1"/>
    </source>
</evidence>
<gene>
    <name evidence="1" type="ORF">JTE90_028617</name>
</gene>
<dbReference type="Proteomes" id="UP000827092">
    <property type="component" value="Unassembled WGS sequence"/>
</dbReference>
<comment type="caution">
    <text evidence="1">The sequence shown here is derived from an EMBL/GenBank/DDBJ whole genome shotgun (WGS) entry which is preliminary data.</text>
</comment>